<proteinExistence type="predicted"/>
<reference evidence="1" key="1">
    <citation type="submission" date="2023-08" db="EMBL/GenBank/DDBJ databases">
        <authorList>
            <person name="Audoor S."/>
            <person name="Bilcke G."/>
        </authorList>
    </citation>
    <scope>NUCLEOTIDE SEQUENCE</scope>
</reference>
<comment type="caution">
    <text evidence="1">The sequence shown here is derived from an EMBL/GenBank/DDBJ whole genome shotgun (WGS) entry which is preliminary data.</text>
</comment>
<gene>
    <name evidence="1" type="ORF">CYCCA115_LOCUS22951</name>
</gene>
<accession>A0AAD2GAU4</accession>
<dbReference type="AlphaFoldDB" id="A0AAD2GAU4"/>
<organism evidence="1 2">
    <name type="scientific">Cylindrotheca closterium</name>
    <dbReference type="NCBI Taxonomy" id="2856"/>
    <lineage>
        <taxon>Eukaryota</taxon>
        <taxon>Sar</taxon>
        <taxon>Stramenopiles</taxon>
        <taxon>Ochrophyta</taxon>
        <taxon>Bacillariophyta</taxon>
        <taxon>Bacillariophyceae</taxon>
        <taxon>Bacillariophycidae</taxon>
        <taxon>Bacillariales</taxon>
        <taxon>Bacillariaceae</taxon>
        <taxon>Cylindrotheca</taxon>
    </lineage>
</organism>
<evidence type="ECO:0000313" key="2">
    <source>
        <dbReference type="Proteomes" id="UP001295423"/>
    </source>
</evidence>
<keyword evidence="2" id="KW-1185">Reference proteome</keyword>
<name>A0AAD2GAU4_9STRA</name>
<dbReference type="EMBL" id="CAKOGP040002347">
    <property type="protein sequence ID" value="CAJ1967819.1"/>
    <property type="molecule type" value="Genomic_DNA"/>
</dbReference>
<protein>
    <submittedName>
        <fullName evidence="1">Uncharacterized protein</fullName>
    </submittedName>
</protein>
<sequence>MRSMTTSDDEVKKEKARAEWAKFEDVTQLLQFMEKFDTLYDQLKNSGSMFAMGASSTGDTLPPRHNVTMTEEIWNSLSLHDQYNLLANMSQQTEPHFDSLIRTIQEGFGVQVNKGPMTMMQGQVTERSTNDDFQNDIRRVIDLFRCGTSIVVEDLAQIRNMLDWLRHGDLAKDWQVNHVQNGFEKSEAYLTYGYRDIKVTARCLRTGYMIQIEFHLKSYHELMQDQGLKHYQFAQQYPFQPITDASQIMDMNLLPEIVDVGVEALNTTAAMDQKEKTAEILLRLGNLKLRQAQMLSDDDQSLQKAALASKAVYYFDQAIRILTQTMDGIMKDDTTFSSRVIASIYCRLLIGLSQALCSYDWSIYYAQRYHDDVEKRVELPNILFPEMNFESIHYGIQMGLAMAISQFDERHPITLYAKYVKADVMVGKEGRDYVAELVQEQQRVLGYNHPMVFETLISRFIKVKEVWATMDALNEIVPVFEVNLNRLGIHHPCVMRLLLYLCVFFQTEKNSFLIDAPGSEVKELVRVLSLDKWGGEEEVSVVSLVKYALIKTVHSPDASKLQVGARVAVWSWEYQNYWSGMITETKGDVCHVQYDLPENFEWISPLRRHTLLLSHGTHEPTSVIPQESFNSNNNNNNNNILDRGGVQVGNRLLLWYGFSDNSFYSATIDSRDKTEIEVTYDTNEHQVLALDDDLPDYLVTTRNDQGKVESVKEGDRIYVYWDVHKSYWLGKVLTVAEDDDKEDNMMELHPTKFWIQFYSGDLHACDLSKMNFYPEDHALF</sequence>
<dbReference type="Proteomes" id="UP001295423">
    <property type="component" value="Unassembled WGS sequence"/>
</dbReference>
<evidence type="ECO:0000313" key="1">
    <source>
        <dbReference type="EMBL" id="CAJ1967819.1"/>
    </source>
</evidence>